<dbReference type="RefSeq" id="WP_054773341.1">
    <property type="nucleotide sequence ID" value="NZ_AP019782.1"/>
</dbReference>
<organism evidence="5 6">
    <name type="scientific">Methylogaea oryzae</name>
    <dbReference type="NCBI Taxonomy" id="1295382"/>
    <lineage>
        <taxon>Bacteria</taxon>
        <taxon>Pseudomonadati</taxon>
        <taxon>Pseudomonadota</taxon>
        <taxon>Gammaproteobacteria</taxon>
        <taxon>Methylococcales</taxon>
        <taxon>Methylococcaceae</taxon>
        <taxon>Methylogaea</taxon>
    </lineage>
</organism>
<dbReference type="PANTHER" id="PTHR30531:SF12">
    <property type="entry name" value="FLAGELLAR BIOSYNTHETIC PROTEIN FLHB"/>
    <property type="match status" value="1"/>
</dbReference>
<keyword evidence="6" id="KW-1185">Reference proteome</keyword>
<evidence type="ECO:0000256" key="4">
    <source>
        <dbReference type="ARBA" id="ARBA00025078"/>
    </source>
</evidence>
<name>A0A8D4VN06_9GAMM</name>
<keyword evidence="3" id="KW-1006">Bacterial flagellum protein export</keyword>
<dbReference type="EMBL" id="AP019782">
    <property type="protein sequence ID" value="BBL70492.1"/>
    <property type="molecule type" value="Genomic_DNA"/>
</dbReference>
<accession>A0A8D4VN06</accession>
<keyword evidence="3" id="KW-0653">Protein transport</keyword>
<dbReference type="GO" id="GO:0009306">
    <property type="term" value="P:protein secretion"/>
    <property type="evidence" value="ECO:0007669"/>
    <property type="project" value="InterPro"/>
</dbReference>
<dbReference type="Proteomes" id="UP000824988">
    <property type="component" value="Chromosome"/>
</dbReference>
<evidence type="ECO:0000256" key="3">
    <source>
        <dbReference type="ARBA" id="ARBA00023225"/>
    </source>
</evidence>
<gene>
    <name evidence="5" type="ORF">MoryE10_10980</name>
</gene>
<evidence type="ECO:0000313" key="5">
    <source>
        <dbReference type="EMBL" id="BBL70492.1"/>
    </source>
</evidence>
<comment type="similarity">
    <text evidence="1">Belongs to the type III secretion exporter family.</text>
</comment>
<sequence>MSEGRPKQELDLAVALRYEGSGVPKVVAKGKGLVAEQIVAKAKEHKVPLKSDTGLVSLLSSVPLGDEIPRELYLAVAEVLAFAYMLSEKKTLRP</sequence>
<dbReference type="InterPro" id="IPR029025">
    <property type="entry name" value="T3SS_substrate_exporter_C"/>
</dbReference>
<comment type="function">
    <text evidence="4">Required for formation of the rod structure in the basal body of the flagellar apparatus. Together with FliI and FliH, may constitute the export apparatus of flagellin.</text>
</comment>
<dbReference type="GO" id="GO:0005886">
    <property type="term" value="C:plasma membrane"/>
    <property type="evidence" value="ECO:0007669"/>
    <property type="project" value="TreeGrafter"/>
</dbReference>
<proteinExistence type="inferred from homology"/>
<evidence type="ECO:0000256" key="1">
    <source>
        <dbReference type="ARBA" id="ARBA00010690"/>
    </source>
</evidence>
<keyword evidence="3" id="KW-0813">Transport</keyword>
<protein>
    <recommendedName>
        <fullName evidence="2">Flagellar biosynthetic protein FlhB</fullName>
    </recommendedName>
</protein>
<dbReference type="KEGG" id="moz:MoryE10_10980"/>
<dbReference type="SUPFAM" id="SSF160544">
    <property type="entry name" value="EscU C-terminal domain-like"/>
    <property type="match status" value="1"/>
</dbReference>
<dbReference type="AlphaFoldDB" id="A0A8D4VN06"/>
<dbReference type="InterPro" id="IPR006135">
    <property type="entry name" value="T3SS_substrate_exporter"/>
</dbReference>
<dbReference type="Pfam" id="PF01312">
    <property type="entry name" value="Bac_export_2"/>
    <property type="match status" value="1"/>
</dbReference>
<evidence type="ECO:0000256" key="2">
    <source>
        <dbReference type="ARBA" id="ARBA00021622"/>
    </source>
</evidence>
<reference evidence="5" key="1">
    <citation type="submission" date="2019-06" db="EMBL/GenBank/DDBJ databases">
        <title>Complete genome sequence of Methylogaea oryzae strain JCM16910.</title>
        <authorList>
            <person name="Asakawa S."/>
        </authorList>
    </citation>
    <scope>NUCLEOTIDE SEQUENCE</scope>
    <source>
        <strain evidence="5">E10</strain>
    </source>
</reference>
<evidence type="ECO:0000313" key="6">
    <source>
        <dbReference type="Proteomes" id="UP000824988"/>
    </source>
</evidence>
<dbReference type="PANTHER" id="PTHR30531">
    <property type="entry name" value="FLAGELLAR BIOSYNTHETIC PROTEIN FLHB"/>
    <property type="match status" value="1"/>
</dbReference>
<dbReference type="Gene3D" id="3.40.1690.10">
    <property type="entry name" value="secretion proteins EscU"/>
    <property type="match status" value="1"/>
</dbReference>